<keyword evidence="2" id="KW-0812">Transmembrane</keyword>
<dbReference type="EMBL" id="JH159156">
    <property type="protein sequence ID" value="EGZ13767.1"/>
    <property type="molecule type" value="Genomic_DNA"/>
</dbReference>
<proteinExistence type="predicted"/>
<keyword evidence="2" id="KW-1133">Transmembrane helix</keyword>
<sequence length="686" mass="75543">MPHFGFRQSKSPRLGKTAGSDSDSTADWGREYHNQQRLAREAQGWKTLLKPSVIGATIAVAGRILIGPLALLRLFVGTNYLSDATVLIKAEDSIFAFTQNDLSMAGGCTGCLGPCKIVLLKYSLYNGSAFISSPDFKAFGSLGPTESLYDFSVLSDEDIALGAALDASGAICQSGINEWGSTTNLELGIEQADQCVTKWNMIAITRLFQYPTTVGDTNFAKIPAVDLNVFPDYTECRPVVANDDSLVVSKLALATKGEDLLVKVPEILTLFPRRPTGDVCIHNYFNSLWEWVNYMTADRPDRIGMNLNTFRSRYADTVGISVLPEIVVAQILLMGVISLYQVMSHKRSVLLTQIWAYRCQNGRMQVVYLAQISYHLIYNSDLYMLGLATGTLTGESIANLTCCFFAFSYSFIDLVKARSGDQQLDRHFRLVWEAMQIVITVAVGSFLLSWQKSPFESILSKNAEILRKTSTRGAKYCGLNDSCILFTHNTPSVVTILSVILGVAALLASFIVKLLSPKVKSAVRSARLSLALATNGIGTAQELARAPKIEPKSAFGAKKEAYLDTSSVEDNLTSFERNCIGAPFKKLFRDCDDMAYVMYKGKKCTTVEALLLTGYLFHGEHIYQASAVMLLLLARLIPRRVLRTFNLLLLRWHLDPKDGTLSHALSCTWYTASKEDHQLAGATPVA</sequence>
<dbReference type="KEGG" id="psoj:PHYSODRAFT_335502"/>
<keyword evidence="2" id="KW-0472">Membrane</keyword>
<dbReference type="AlphaFoldDB" id="G4ZVE3"/>
<dbReference type="Proteomes" id="UP000002640">
    <property type="component" value="Unassembled WGS sequence"/>
</dbReference>
<feature type="transmembrane region" description="Helical" evidence="2">
    <location>
        <begin position="382"/>
        <end position="409"/>
    </location>
</feature>
<gene>
    <name evidence="3" type="ORF">PHYSODRAFT_335502</name>
</gene>
<feature type="region of interest" description="Disordered" evidence="1">
    <location>
        <begin position="1"/>
        <end position="27"/>
    </location>
</feature>
<evidence type="ECO:0000256" key="2">
    <source>
        <dbReference type="SAM" id="Phobius"/>
    </source>
</evidence>
<evidence type="ECO:0000313" key="4">
    <source>
        <dbReference type="Proteomes" id="UP000002640"/>
    </source>
</evidence>
<feature type="transmembrane region" description="Helical" evidence="2">
    <location>
        <begin position="318"/>
        <end position="340"/>
    </location>
</feature>
<protein>
    <submittedName>
        <fullName evidence="3">Uncharacterized protein</fullName>
    </submittedName>
</protein>
<dbReference type="RefSeq" id="XP_009531196.1">
    <property type="nucleotide sequence ID" value="XM_009532901.1"/>
</dbReference>
<organism evidence="3 4">
    <name type="scientific">Phytophthora sojae (strain P6497)</name>
    <name type="common">Soybean stem and root rot agent</name>
    <name type="synonym">Phytophthora megasperma f. sp. glycines</name>
    <dbReference type="NCBI Taxonomy" id="1094619"/>
    <lineage>
        <taxon>Eukaryota</taxon>
        <taxon>Sar</taxon>
        <taxon>Stramenopiles</taxon>
        <taxon>Oomycota</taxon>
        <taxon>Peronosporomycetes</taxon>
        <taxon>Peronosporales</taxon>
        <taxon>Peronosporaceae</taxon>
        <taxon>Phytophthora</taxon>
    </lineage>
</organism>
<feature type="transmembrane region" description="Helical" evidence="2">
    <location>
        <begin position="430"/>
        <end position="450"/>
    </location>
</feature>
<evidence type="ECO:0000313" key="3">
    <source>
        <dbReference type="EMBL" id="EGZ13767.1"/>
    </source>
</evidence>
<evidence type="ECO:0000256" key="1">
    <source>
        <dbReference type="SAM" id="MobiDB-lite"/>
    </source>
</evidence>
<dbReference type="GeneID" id="20647034"/>
<dbReference type="InParanoid" id="G4ZVE3"/>
<keyword evidence="4" id="KW-1185">Reference proteome</keyword>
<reference evidence="3 4" key="1">
    <citation type="journal article" date="2006" name="Science">
        <title>Phytophthora genome sequences uncover evolutionary origins and mechanisms of pathogenesis.</title>
        <authorList>
            <person name="Tyler B.M."/>
            <person name="Tripathy S."/>
            <person name="Zhang X."/>
            <person name="Dehal P."/>
            <person name="Jiang R.H."/>
            <person name="Aerts A."/>
            <person name="Arredondo F.D."/>
            <person name="Baxter L."/>
            <person name="Bensasson D."/>
            <person name="Beynon J.L."/>
            <person name="Chapman J."/>
            <person name="Damasceno C.M."/>
            <person name="Dorrance A.E."/>
            <person name="Dou D."/>
            <person name="Dickerman A.W."/>
            <person name="Dubchak I.L."/>
            <person name="Garbelotto M."/>
            <person name="Gijzen M."/>
            <person name="Gordon S.G."/>
            <person name="Govers F."/>
            <person name="Grunwald N.J."/>
            <person name="Huang W."/>
            <person name="Ivors K.L."/>
            <person name="Jones R.W."/>
            <person name="Kamoun S."/>
            <person name="Krampis K."/>
            <person name="Lamour K.H."/>
            <person name="Lee M.K."/>
            <person name="McDonald W.H."/>
            <person name="Medina M."/>
            <person name="Meijer H.J."/>
            <person name="Nordberg E.K."/>
            <person name="Maclean D.J."/>
            <person name="Ospina-Giraldo M.D."/>
            <person name="Morris P.F."/>
            <person name="Phuntumart V."/>
            <person name="Putnam N.H."/>
            <person name="Rash S."/>
            <person name="Rose J.K."/>
            <person name="Sakihama Y."/>
            <person name="Salamov A.A."/>
            <person name="Savidor A."/>
            <person name="Scheuring C.F."/>
            <person name="Smith B.M."/>
            <person name="Sobral B.W."/>
            <person name="Terry A."/>
            <person name="Torto-Alalibo T.A."/>
            <person name="Win J."/>
            <person name="Xu Z."/>
            <person name="Zhang H."/>
            <person name="Grigoriev I.V."/>
            <person name="Rokhsar D.S."/>
            <person name="Boore J.L."/>
        </authorList>
    </citation>
    <scope>NUCLEOTIDE SEQUENCE [LARGE SCALE GENOMIC DNA]</scope>
    <source>
        <strain evidence="3 4">P6497</strain>
    </source>
</reference>
<accession>G4ZVE3</accession>
<name>G4ZVE3_PHYSP</name>
<feature type="transmembrane region" description="Helical" evidence="2">
    <location>
        <begin position="53"/>
        <end position="72"/>
    </location>
</feature>
<feature type="transmembrane region" description="Helical" evidence="2">
    <location>
        <begin position="494"/>
        <end position="515"/>
    </location>
</feature>